<evidence type="ECO:0000313" key="8">
    <source>
        <dbReference type="EMBL" id="TWT82952.1"/>
    </source>
</evidence>
<dbReference type="Proteomes" id="UP000315010">
    <property type="component" value="Unassembled WGS sequence"/>
</dbReference>
<protein>
    <submittedName>
        <fullName evidence="8">Glycosyl hydrolases family 43</fullName>
    </submittedName>
</protein>
<feature type="region of interest" description="Disordered" evidence="6">
    <location>
        <begin position="27"/>
        <end position="52"/>
    </location>
</feature>
<keyword evidence="9" id="KW-1185">Reference proteome</keyword>
<dbReference type="CDD" id="cd08992">
    <property type="entry name" value="GH117"/>
    <property type="match status" value="1"/>
</dbReference>
<organism evidence="8 9">
    <name type="scientific">Novipirellula herctigrandis</name>
    <dbReference type="NCBI Taxonomy" id="2527986"/>
    <lineage>
        <taxon>Bacteria</taxon>
        <taxon>Pseudomonadati</taxon>
        <taxon>Planctomycetota</taxon>
        <taxon>Planctomycetia</taxon>
        <taxon>Pirellulales</taxon>
        <taxon>Pirellulaceae</taxon>
        <taxon>Novipirellula</taxon>
    </lineage>
</organism>
<dbReference type="InterPro" id="IPR006710">
    <property type="entry name" value="Glyco_hydro_43"/>
</dbReference>
<feature type="chain" id="PRO_5022852599" evidence="7">
    <location>
        <begin position="26"/>
        <end position="440"/>
    </location>
</feature>
<accession>A0A5C5Z6L6</accession>
<dbReference type="InterPro" id="IPR050727">
    <property type="entry name" value="GH43_arabinanases"/>
</dbReference>
<evidence type="ECO:0000256" key="5">
    <source>
        <dbReference type="RuleBase" id="RU361187"/>
    </source>
</evidence>
<dbReference type="RefSeq" id="WP_146399785.1">
    <property type="nucleotide sequence ID" value="NZ_SJPJ01000001.1"/>
</dbReference>
<evidence type="ECO:0000313" key="9">
    <source>
        <dbReference type="Proteomes" id="UP000315010"/>
    </source>
</evidence>
<evidence type="ECO:0000256" key="1">
    <source>
        <dbReference type="ARBA" id="ARBA00004834"/>
    </source>
</evidence>
<sequence length="440" mass="48799" precursor="true">MRRCLFGLSLILISVSWTESRLATADDSADSGRVTDGDFPDGFPYGNVPRNKPTRPLSAAMNRVYDSTYGSTELATNELFSNFKYTPLKGFDYHGHDGTVSRRDATKIIRANDQYYVWYTHRQSDTPPRGPSGGNETIPSWDWDLAEIWFATSKDGFVWEEQGVAVPRVEKPYPGWRSVSTPDILVWKGKYYLYYQAYVVMPGSPSTLGTGGDDCGVSVAVADSPNGPWTPSKKIVVENGPKGTWDQYVIHDPYPLIYNGKIYLYYKGEMGGTPPVRAQGLAIADDPLGPFVKHPLNPVINSGHETCLFPFREGLAALVSRHGLEHNTIQYAADGVTFEIKSITSLLPIAPGAYVADAFDDNGDGRGITWGLCHFRNLGLPDKSHSMLARFDCDLSLDVHDIEMKESDLFVQPEIFFNFGLSPEQRARIESGTAIKARND</sequence>
<dbReference type="Pfam" id="PF04616">
    <property type="entry name" value="Glyco_hydro_43"/>
    <property type="match status" value="1"/>
</dbReference>
<name>A0A5C5Z6L6_9BACT</name>
<comment type="pathway">
    <text evidence="1">Glycan metabolism; L-arabinan degradation.</text>
</comment>
<reference evidence="8 9" key="1">
    <citation type="submission" date="2019-02" db="EMBL/GenBank/DDBJ databases">
        <title>Deep-cultivation of Planctomycetes and their phenomic and genomic characterization uncovers novel biology.</title>
        <authorList>
            <person name="Wiegand S."/>
            <person name="Jogler M."/>
            <person name="Boedeker C."/>
            <person name="Pinto D."/>
            <person name="Vollmers J."/>
            <person name="Rivas-Marin E."/>
            <person name="Kohn T."/>
            <person name="Peeters S.H."/>
            <person name="Heuer A."/>
            <person name="Rast P."/>
            <person name="Oberbeckmann S."/>
            <person name="Bunk B."/>
            <person name="Jeske O."/>
            <person name="Meyerdierks A."/>
            <person name="Storesund J.E."/>
            <person name="Kallscheuer N."/>
            <person name="Luecker S."/>
            <person name="Lage O.M."/>
            <person name="Pohl T."/>
            <person name="Merkel B.J."/>
            <person name="Hornburger P."/>
            <person name="Mueller R.-W."/>
            <person name="Bruemmer F."/>
            <person name="Labrenz M."/>
            <person name="Spormann A.M."/>
            <person name="Op Den Camp H."/>
            <person name="Overmann J."/>
            <person name="Amann R."/>
            <person name="Jetten M.S.M."/>
            <person name="Mascher T."/>
            <person name="Medema M.H."/>
            <person name="Devos D.P."/>
            <person name="Kaster A.-K."/>
            <person name="Ovreas L."/>
            <person name="Rohde M."/>
            <person name="Galperin M.Y."/>
            <person name="Jogler C."/>
        </authorList>
    </citation>
    <scope>NUCLEOTIDE SEQUENCE [LARGE SCALE GENOMIC DNA]</scope>
    <source>
        <strain evidence="8 9">CA13</strain>
    </source>
</reference>
<dbReference type="PANTHER" id="PTHR43301">
    <property type="entry name" value="ARABINAN ENDO-1,5-ALPHA-L-ARABINOSIDASE"/>
    <property type="match status" value="1"/>
</dbReference>
<evidence type="ECO:0000256" key="4">
    <source>
        <dbReference type="ARBA" id="ARBA00023295"/>
    </source>
</evidence>
<dbReference type="SUPFAM" id="SSF75005">
    <property type="entry name" value="Arabinanase/levansucrase/invertase"/>
    <property type="match status" value="1"/>
</dbReference>
<evidence type="ECO:0000256" key="7">
    <source>
        <dbReference type="SAM" id="SignalP"/>
    </source>
</evidence>
<comment type="caution">
    <text evidence="8">The sequence shown here is derived from an EMBL/GenBank/DDBJ whole genome shotgun (WGS) entry which is preliminary data.</text>
</comment>
<evidence type="ECO:0000256" key="3">
    <source>
        <dbReference type="ARBA" id="ARBA00022801"/>
    </source>
</evidence>
<dbReference type="GO" id="GO:0005975">
    <property type="term" value="P:carbohydrate metabolic process"/>
    <property type="evidence" value="ECO:0007669"/>
    <property type="project" value="InterPro"/>
</dbReference>
<evidence type="ECO:0000256" key="6">
    <source>
        <dbReference type="SAM" id="MobiDB-lite"/>
    </source>
</evidence>
<keyword evidence="4 5" id="KW-0326">Glycosidase</keyword>
<proteinExistence type="inferred from homology"/>
<keyword evidence="3 5" id="KW-0378">Hydrolase</keyword>
<evidence type="ECO:0000256" key="2">
    <source>
        <dbReference type="ARBA" id="ARBA00009865"/>
    </source>
</evidence>
<dbReference type="PANTHER" id="PTHR43301:SF3">
    <property type="entry name" value="ARABINAN ENDO-1,5-ALPHA-L-ARABINOSIDASE A-RELATED"/>
    <property type="match status" value="1"/>
</dbReference>
<keyword evidence="7" id="KW-0732">Signal</keyword>
<dbReference type="GO" id="GO:0004553">
    <property type="term" value="F:hydrolase activity, hydrolyzing O-glycosyl compounds"/>
    <property type="evidence" value="ECO:0007669"/>
    <property type="project" value="InterPro"/>
</dbReference>
<dbReference type="EMBL" id="SJPJ01000001">
    <property type="protein sequence ID" value="TWT82952.1"/>
    <property type="molecule type" value="Genomic_DNA"/>
</dbReference>
<dbReference type="InterPro" id="IPR023296">
    <property type="entry name" value="Glyco_hydro_beta-prop_sf"/>
</dbReference>
<feature type="signal peptide" evidence="7">
    <location>
        <begin position="1"/>
        <end position="25"/>
    </location>
</feature>
<dbReference type="AlphaFoldDB" id="A0A5C5Z6L6"/>
<comment type="similarity">
    <text evidence="2 5">Belongs to the glycosyl hydrolase 43 family.</text>
</comment>
<dbReference type="Gene3D" id="2.115.10.20">
    <property type="entry name" value="Glycosyl hydrolase domain, family 43"/>
    <property type="match status" value="1"/>
</dbReference>
<gene>
    <name evidence="8" type="ORF">CA13_44150</name>
</gene>
<dbReference type="OrthoDB" id="239885at2"/>